<keyword evidence="4" id="KW-1185">Reference proteome</keyword>
<evidence type="ECO:0000313" key="3">
    <source>
        <dbReference type="EMBL" id="KAK7465196.1"/>
    </source>
</evidence>
<evidence type="ECO:0000256" key="2">
    <source>
        <dbReference type="SAM" id="Phobius"/>
    </source>
</evidence>
<organism evidence="3 4">
    <name type="scientific">Batillaria attramentaria</name>
    <dbReference type="NCBI Taxonomy" id="370345"/>
    <lineage>
        <taxon>Eukaryota</taxon>
        <taxon>Metazoa</taxon>
        <taxon>Spiralia</taxon>
        <taxon>Lophotrochozoa</taxon>
        <taxon>Mollusca</taxon>
        <taxon>Gastropoda</taxon>
        <taxon>Caenogastropoda</taxon>
        <taxon>Sorbeoconcha</taxon>
        <taxon>Cerithioidea</taxon>
        <taxon>Batillariidae</taxon>
        <taxon>Batillaria</taxon>
    </lineage>
</organism>
<protein>
    <recommendedName>
        <fullName evidence="5">ATP synthase F0 subunit 8</fullName>
    </recommendedName>
</protein>
<accession>A0ABD0J8C1</accession>
<evidence type="ECO:0000256" key="1">
    <source>
        <dbReference type="SAM" id="MobiDB-lite"/>
    </source>
</evidence>
<feature type="region of interest" description="Disordered" evidence="1">
    <location>
        <begin position="53"/>
        <end position="97"/>
    </location>
</feature>
<comment type="caution">
    <text evidence="3">The sequence shown here is derived from an EMBL/GenBank/DDBJ whole genome shotgun (WGS) entry which is preliminary data.</text>
</comment>
<evidence type="ECO:0008006" key="5">
    <source>
        <dbReference type="Google" id="ProtNLM"/>
    </source>
</evidence>
<feature type="transmembrane region" description="Helical" evidence="2">
    <location>
        <begin position="12"/>
        <end position="32"/>
    </location>
</feature>
<keyword evidence="2" id="KW-1133">Transmembrane helix</keyword>
<proteinExistence type="predicted"/>
<evidence type="ECO:0000313" key="4">
    <source>
        <dbReference type="Proteomes" id="UP001519460"/>
    </source>
</evidence>
<keyword evidence="2" id="KW-0812">Transmembrane</keyword>
<reference evidence="3 4" key="1">
    <citation type="journal article" date="2023" name="Sci. Data">
        <title>Genome assembly of the Korean intertidal mud-creeper Batillaria attramentaria.</title>
        <authorList>
            <person name="Patra A.K."/>
            <person name="Ho P.T."/>
            <person name="Jun S."/>
            <person name="Lee S.J."/>
            <person name="Kim Y."/>
            <person name="Won Y.J."/>
        </authorList>
    </citation>
    <scope>NUCLEOTIDE SEQUENCE [LARGE SCALE GENOMIC DNA]</scope>
    <source>
        <strain evidence="3">Wonlab-2016</strain>
    </source>
</reference>
<gene>
    <name evidence="3" type="ORF">BaRGS_00037625</name>
</gene>
<name>A0ABD0J8C1_9CAEN</name>
<dbReference type="AlphaFoldDB" id="A0ABD0J8C1"/>
<feature type="compositionally biased region" description="Polar residues" evidence="1">
    <location>
        <begin position="79"/>
        <end position="89"/>
    </location>
</feature>
<dbReference type="Proteomes" id="UP001519460">
    <property type="component" value="Unassembled WGS sequence"/>
</dbReference>
<dbReference type="EMBL" id="JACVVK020000571">
    <property type="protein sequence ID" value="KAK7465196.1"/>
    <property type="molecule type" value="Genomic_DNA"/>
</dbReference>
<sequence>MTPQSYELSFEGTLIVLFFCLVLFLLVLKLLVAVIRRILVCFLGVFKPGSGKYVESSTQTQVGDVDMKGEPRNPYCDWSDSNTAASASVSGDRRKQD</sequence>
<keyword evidence="2" id="KW-0472">Membrane</keyword>